<evidence type="ECO:0000256" key="7">
    <source>
        <dbReference type="ARBA" id="ARBA00022840"/>
    </source>
</evidence>
<dbReference type="CDD" id="cd03216">
    <property type="entry name" value="ABC_Carb_Monos_I"/>
    <property type="match status" value="1"/>
</dbReference>
<comment type="subcellular location">
    <subcellularLocation>
        <location evidence="1">Cell membrane</location>
        <topology evidence="1">Peripheral membrane protein</topology>
    </subcellularLocation>
</comment>
<dbReference type="Gene3D" id="3.40.50.300">
    <property type="entry name" value="P-loop containing nucleotide triphosphate hydrolases"/>
    <property type="match status" value="2"/>
</dbReference>
<evidence type="ECO:0000313" key="12">
    <source>
        <dbReference type="Proteomes" id="UP001431776"/>
    </source>
</evidence>
<organism evidence="11 12">
    <name type="scientific">Anaerobaca lacustris</name>
    <dbReference type="NCBI Taxonomy" id="3044600"/>
    <lineage>
        <taxon>Bacteria</taxon>
        <taxon>Pseudomonadati</taxon>
        <taxon>Planctomycetota</taxon>
        <taxon>Phycisphaerae</taxon>
        <taxon>Sedimentisphaerales</taxon>
        <taxon>Anaerobacaceae</taxon>
        <taxon>Anaerobaca</taxon>
    </lineage>
</organism>
<dbReference type="CDD" id="cd03215">
    <property type="entry name" value="ABC_Carb_Monos_II"/>
    <property type="match status" value="1"/>
</dbReference>
<dbReference type="FunFam" id="3.40.50.300:FF:000127">
    <property type="entry name" value="Ribose import ATP-binding protein RbsA"/>
    <property type="match status" value="1"/>
</dbReference>
<keyword evidence="2" id="KW-0813">Transport</keyword>
<proteinExistence type="predicted"/>
<keyword evidence="4" id="KW-0762">Sugar transport</keyword>
<sequence>MESSANDVLLSVTGIDRAFPGVQALSRVCVDLRAGEVHALVGENGAGKSTLTRIIAGIETPDAGEMYLDGQAYRPGGRRQAEAAGVRMVMQELNLISNLSVAENIFIERLPSRLGFIGYKALNRAARDAMDQVGLSQIDPSTPVVSLGVGQQQMVEIAAGLSRRCRVLALDEPTASLTDSEVELLFAQINRLKADGVGILYISHRIEEVLQIADRVTVLRDGTVVATRVAAELDTDSVIRLMVGRDLDPDALSPGGQRGALALRVAGLRAGERVRDVSFDAYRGEILGVAGLMGSGRTETMRLIFGADRREAGDIYLHGSDEPAPIRRPRDAVRLGIALLTEDRKEQGLFLPLPIRANVSITRLKGVSTLGWLDGARERAVAEKHVGSLDVRCSSSEQAVGQLSGGNQQKVVIAKWLYRDCDILIFDEPTRGIDVGAKFEIYRMLATLARQGKAILFVSSDLKELMAISHRIMVLSAGRVAGTFARDGWSEEQIMSAAFSEYV</sequence>
<dbReference type="GO" id="GO:0005886">
    <property type="term" value="C:plasma membrane"/>
    <property type="evidence" value="ECO:0007669"/>
    <property type="project" value="UniProtKB-SubCell"/>
</dbReference>
<keyword evidence="6" id="KW-0547">Nucleotide-binding</keyword>
<evidence type="ECO:0000256" key="4">
    <source>
        <dbReference type="ARBA" id="ARBA00022597"/>
    </source>
</evidence>
<feature type="domain" description="ABC transporter" evidence="10">
    <location>
        <begin position="10"/>
        <end position="246"/>
    </location>
</feature>
<keyword evidence="8" id="KW-1278">Translocase</keyword>
<dbReference type="PROSITE" id="PS50893">
    <property type="entry name" value="ABC_TRANSPORTER_2"/>
    <property type="match status" value="2"/>
</dbReference>
<evidence type="ECO:0000256" key="9">
    <source>
        <dbReference type="ARBA" id="ARBA00023136"/>
    </source>
</evidence>
<evidence type="ECO:0000256" key="1">
    <source>
        <dbReference type="ARBA" id="ARBA00004202"/>
    </source>
</evidence>
<evidence type="ECO:0000256" key="3">
    <source>
        <dbReference type="ARBA" id="ARBA00022475"/>
    </source>
</evidence>
<evidence type="ECO:0000256" key="2">
    <source>
        <dbReference type="ARBA" id="ARBA00022448"/>
    </source>
</evidence>
<dbReference type="Proteomes" id="UP001431776">
    <property type="component" value="Unassembled WGS sequence"/>
</dbReference>
<evidence type="ECO:0000256" key="5">
    <source>
        <dbReference type="ARBA" id="ARBA00022737"/>
    </source>
</evidence>
<evidence type="ECO:0000259" key="10">
    <source>
        <dbReference type="PROSITE" id="PS50893"/>
    </source>
</evidence>
<dbReference type="PROSITE" id="PS00211">
    <property type="entry name" value="ABC_TRANSPORTER_1"/>
    <property type="match status" value="1"/>
</dbReference>
<dbReference type="InterPro" id="IPR050107">
    <property type="entry name" value="ABC_carbohydrate_import_ATPase"/>
</dbReference>
<feature type="domain" description="ABC transporter" evidence="10">
    <location>
        <begin position="257"/>
        <end position="502"/>
    </location>
</feature>
<evidence type="ECO:0000256" key="8">
    <source>
        <dbReference type="ARBA" id="ARBA00022967"/>
    </source>
</evidence>
<dbReference type="AlphaFoldDB" id="A0AAW6TW44"/>
<dbReference type="RefSeq" id="WP_349245354.1">
    <property type="nucleotide sequence ID" value="NZ_JASCXX010000015.1"/>
</dbReference>
<dbReference type="InterPro" id="IPR003439">
    <property type="entry name" value="ABC_transporter-like_ATP-bd"/>
</dbReference>
<dbReference type="InterPro" id="IPR027417">
    <property type="entry name" value="P-loop_NTPase"/>
</dbReference>
<comment type="caution">
    <text evidence="11">The sequence shown here is derived from an EMBL/GenBank/DDBJ whole genome shotgun (WGS) entry which is preliminary data.</text>
</comment>
<name>A0AAW6TW44_9BACT</name>
<dbReference type="Pfam" id="PF00005">
    <property type="entry name" value="ABC_tran"/>
    <property type="match status" value="2"/>
</dbReference>
<keyword evidence="7 11" id="KW-0067">ATP-binding</keyword>
<evidence type="ECO:0000256" key="6">
    <source>
        <dbReference type="ARBA" id="ARBA00022741"/>
    </source>
</evidence>
<dbReference type="PANTHER" id="PTHR43790:SF3">
    <property type="entry name" value="D-ALLOSE IMPORT ATP-BINDING PROTEIN ALSA-RELATED"/>
    <property type="match status" value="1"/>
</dbReference>
<gene>
    <name evidence="11" type="ORF">QJ522_12885</name>
</gene>
<dbReference type="InterPro" id="IPR017871">
    <property type="entry name" value="ABC_transporter-like_CS"/>
</dbReference>
<dbReference type="PANTHER" id="PTHR43790">
    <property type="entry name" value="CARBOHYDRATE TRANSPORT ATP-BINDING PROTEIN MG119-RELATED"/>
    <property type="match status" value="1"/>
</dbReference>
<keyword evidence="3" id="KW-1003">Cell membrane</keyword>
<evidence type="ECO:0000313" key="11">
    <source>
        <dbReference type="EMBL" id="MDI6449946.1"/>
    </source>
</evidence>
<keyword evidence="5" id="KW-0677">Repeat</keyword>
<reference evidence="11" key="1">
    <citation type="submission" date="2023-05" db="EMBL/GenBank/DDBJ databases">
        <title>Anaerotaeda fermentans gen. nov., sp. nov., a novel anaerobic planctomycete of the new family within the order Sedimentisphaerales isolated from Taman Peninsula, Russia.</title>
        <authorList>
            <person name="Khomyakova M.A."/>
            <person name="Merkel A.Y."/>
            <person name="Slobodkin A.I."/>
        </authorList>
    </citation>
    <scope>NUCLEOTIDE SEQUENCE</scope>
    <source>
        <strain evidence="11">M17dextr</strain>
    </source>
</reference>
<protein>
    <submittedName>
        <fullName evidence="11">Sugar ABC transporter ATP-binding protein</fullName>
    </submittedName>
</protein>
<keyword evidence="9" id="KW-0472">Membrane</keyword>
<dbReference type="EMBL" id="JASCXX010000015">
    <property type="protein sequence ID" value="MDI6449946.1"/>
    <property type="molecule type" value="Genomic_DNA"/>
</dbReference>
<dbReference type="InterPro" id="IPR003593">
    <property type="entry name" value="AAA+_ATPase"/>
</dbReference>
<dbReference type="GO" id="GO:0005524">
    <property type="term" value="F:ATP binding"/>
    <property type="evidence" value="ECO:0007669"/>
    <property type="project" value="UniProtKB-KW"/>
</dbReference>
<accession>A0AAW6TW44</accession>
<dbReference type="SMART" id="SM00382">
    <property type="entry name" value="AAA"/>
    <property type="match status" value="2"/>
</dbReference>
<dbReference type="SUPFAM" id="SSF52540">
    <property type="entry name" value="P-loop containing nucleoside triphosphate hydrolases"/>
    <property type="match status" value="2"/>
</dbReference>
<keyword evidence="12" id="KW-1185">Reference proteome</keyword>
<dbReference type="GO" id="GO:0016887">
    <property type="term" value="F:ATP hydrolysis activity"/>
    <property type="evidence" value="ECO:0007669"/>
    <property type="project" value="InterPro"/>
</dbReference>